<protein>
    <submittedName>
        <fullName evidence="2">Uncharacterized protein</fullName>
    </submittedName>
</protein>
<gene>
    <name evidence="2" type="ORF">JI435_101080</name>
</gene>
<evidence type="ECO:0000256" key="1">
    <source>
        <dbReference type="SAM" id="MobiDB-lite"/>
    </source>
</evidence>
<dbReference type="Proteomes" id="UP000663193">
    <property type="component" value="Chromosome 15"/>
</dbReference>
<feature type="region of interest" description="Disordered" evidence="1">
    <location>
        <begin position="132"/>
        <end position="190"/>
    </location>
</feature>
<feature type="region of interest" description="Disordered" evidence="1">
    <location>
        <begin position="208"/>
        <end position="247"/>
    </location>
</feature>
<proteinExistence type="predicted"/>
<feature type="compositionally biased region" description="Acidic residues" evidence="1">
    <location>
        <begin position="227"/>
        <end position="247"/>
    </location>
</feature>
<evidence type="ECO:0000313" key="3">
    <source>
        <dbReference type="Proteomes" id="UP000663193"/>
    </source>
</evidence>
<dbReference type="AlphaFoldDB" id="A0A7U2FI84"/>
<dbReference type="EMBL" id="CP069037">
    <property type="protein sequence ID" value="QRD03326.1"/>
    <property type="molecule type" value="Genomic_DNA"/>
</dbReference>
<feature type="region of interest" description="Disordered" evidence="1">
    <location>
        <begin position="308"/>
        <end position="330"/>
    </location>
</feature>
<reference evidence="3" key="1">
    <citation type="journal article" date="2021" name="BMC Genomics">
        <title>Chromosome-level genome assembly and manually-curated proteome of model necrotroph Parastagonospora nodorum Sn15 reveals a genome-wide trove of candidate effector homologs, and redundancy of virulence-related functions within an accessory chromosome.</title>
        <authorList>
            <person name="Bertazzoni S."/>
            <person name="Jones D.A.B."/>
            <person name="Phan H.T."/>
            <person name="Tan K.-C."/>
            <person name="Hane J.K."/>
        </authorList>
    </citation>
    <scope>NUCLEOTIDE SEQUENCE [LARGE SCALE GENOMIC DNA]</scope>
    <source>
        <strain evidence="3">SN15 / ATCC MYA-4574 / FGSC 10173)</strain>
    </source>
</reference>
<feature type="compositionally biased region" description="Polar residues" evidence="1">
    <location>
        <begin position="316"/>
        <end position="330"/>
    </location>
</feature>
<feature type="compositionally biased region" description="Low complexity" evidence="1">
    <location>
        <begin position="157"/>
        <end position="170"/>
    </location>
</feature>
<evidence type="ECO:0000313" key="2">
    <source>
        <dbReference type="EMBL" id="QRD03326.1"/>
    </source>
</evidence>
<organism evidence="2 3">
    <name type="scientific">Phaeosphaeria nodorum (strain SN15 / ATCC MYA-4574 / FGSC 10173)</name>
    <name type="common">Glume blotch fungus</name>
    <name type="synonym">Parastagonospora nodorum</name>
    <dbReference type="NCBI Taxonomy" id="321614"/>
    <lineage>
        <taxon>Eukaryota</taxon>
        <taxon>Fungi</taxon>
        <taxon>Dikarya</taxon>
        <taxon>Ascomycota</taxon>
        <taxon>Pezizomycotina</taxon>
        <taxon>Dothideomycetes</taxon>
        <taxon>Pleosporomycetidae</taxon>
        <taxon>Pleosporales</taxon>
        <taxon>Pleosporineae</taxon>
        <taxon>Phaeosphaeriaceae</taxon>
        <taxon>Parastagonospora</taxon>
    </lineage>
</organism>
<dbReference type="OMA" id="PRPEFTH"/>
<feature type="region of interest" description="Disordered" evidence="1">
    <location>
        <begin position="442"/>
        <end position="482"/>
    </location>
</feature>
<sequence length="482" mass="52051">MGLTFLPRPQPQPRKRSRAIADIDGEHSCLQKKKRRLRLFLITSRLSPQFSHPATNIVDRGSSKIAVWAKQKSLGRNLLRKAAILNHIRRGVISAEERGVQPRQVLVEQEREQNELALAKLEFNYGSIDTYTRPVTSRMPSVPPSGAVRTRNRFVVSGSPTSSPTSSRSPSPTPSSPPLGASQDDHVSDYRSPNEAFASLLPRAQVPRKDYLPLPPSPLGLSNYDAFDADDDPYSHLDDDDDESSVNLFDEDEDADSVPFSPSAVAETSISSHTGASHLLNTPLLLVPPDLDILDHSEPVFGDYDQVDGGEHAAWPSNSAETTTRSATGSSSPDFHALFATAHAKRTDSFATSPNFRPVISKSPLLRTSRPVSRSLNFSSAAPSSPNFAPTSLSACVSPNFAPVAASPNFTSTVASPNFTSTVMSPNFGAAAVSPNLIALDTPIPTPRRMSTPSAPRPEFTHSAVNAARKQKRNPNFSDDGS</sequence>
<accession>A0A7U2FI84</accession>
<dbReference type="OrthoDB" id="5387995at2759"/>
<name>A0A7U2FI84_PHANO</name>
<keyword evidence="3" id="KW-1185">Reference proteome</keyword>
<dbReference type="VEuPathDB" id="FungiDB:JI435_101080"/>